<gene>
    <name evidence="1" type="ORF">FHS22_007333</name>
</gene>
<dbReference type="RefSeq" id="WP_184948705.1">
    <property type="nucleotide sequence ID" value="NZ_BAAAWZ010000001.1"/>
</dbReference>
<dbReference type="AlphaFoldDB" id="A0A841DIW3"/>
<reference evidence="1 2" key="1">
    <citation type="submission" date="2020-08" db="EMBL/GenBank/DDBJ databases">
        <title>Genomic Encyclopedia of Type Strains, Phase III (KMG-III): the genomes of soil and plant-associated and newly described type strains.</title>
        <authorList>
            <person name="Whitman W."/>
        </authorList>
    </citation>
    <scope>NUCLEOTIDE SEQUENCE [LARGE SCALE GENOMIC DNA]</scope>
    <source>
        <strain evidence="1 2">CECT 3303</strain>
    </source>
</reference>
<evidence type="ECO:0000313" key="1">
    <source>
        <dbReference type="EMBL" id="MBB5968015.1"/>
    </source>
</evidence>
<name>A0A841DIW3_PLAVE</name>
<sequence length="201" mass="23830">MKNPEQALPAENQWDLLVEHNLYYYFHGLWVESDDPEEVSRLLRVDPETRLECDLETLIEMYQGPQADTVWIGPHAPGWTHVIAFGLYSYHPAIRNLAKRRVFEICYDDDQYDLDLLYFYYDGERIGNATPPEEEGGHMHLSDYRVYANGLALGEDRDLRRHLHLMLCMVGRITGRFLDQEWFTSTRTLYRIPEGNWEENW</sequence>
<organism evidence="1 2">
    <name type="scientific">Planomonospora venezuelensis</name>
    <dbReference type="NCBI Taxonomy" id="1999"/>
    <lineage>
        <taxon>Bacteria</taxon>
        <taxon>Bacillati</taxon>
        <taxon>Actinomycetota</taxon>
        <taxon>Actinomycetes</taxon>
        <taxon>Streptosporangiales</taxon>
        <taxon>Streptosporangiaceae</taxon>
        <taxon>Planomonospora</taxon>
    </lineage>
</organism>
<dbReference type="EMBL" id="JACHJJ010000046">
    <property type="protein sequence ID" value="MBB5968015.1"/>
    <property type="molecule type" value="Genomic_DNA"/>
</dbReference>
<proteinExistence type="predicted"/>
<protein>
    <submittedName>
        <fullName evidence="1">Uncharacterized protein</fullName>
    </submittedName>
</protein>
<accession>A0A841DIW3</accession>
<dbReference type="Proteomes" id="UP000562352">
    <property type="component" value="Unassembled WGS sequence"/>
</dbReference>
<comment type="caution">
    <text evidence="1">The sequence shown here is derived from an EMBL/GenBank/DDBJ whole genome shotgun (WGS) entry which is preliminary data.</text>
</comment>
<evidence type="ECO:0000313" key="2">
    <source>
        <dbReference type="Proteomes" id="UP000562352"/>
    </source>
</evidence>
<keyword evidence="2" id="KW-1185">Reference proteome</keyword>